<evidence type="ECO:0000313" key="3">
    <source>
        <dbReference type="EMBL" id="MCX7469285.1"/>
    </source>
</evidence>
<dbReference type="Pfam" id="PF26035">
    <property type="entry name" value="DUF8010"/>
    <property type="match status" value="1"/>
</dbReference>
<dbReference type="InterPro" id="IPR058323">
    <property type="entry name" value="DUF8010"/>
</dbReference>
<feature type="domain" description="DUF8185" evidence="2">
    <location>
        <begin position="96"/>
        <end position="210"/>
    </location>
</feature>
<dbReference type="RefSeq" id="WP_200250348.1">
    <property type="nucleotide sequence ID" value="NZ_JAENIQ020000005.1"/>
</dbReference>
<dbReference type="EMBL" id="JAPMKU010000005">
    <property type="protein sequence ID" value="MCX7469285.1"/>
    <property type="molecule type" value="Genomic_DNA"/>
</dbReference>
<evidence type="ECO:0000259" key="1">
    <source>
        <dbReference type="Pfam" id="PF26035"/>
    </source>
</evidence>
<sequence length="216" mass="22692">MTEALTVTAGTGGLRALLARATGIDPDATARWRQRDGRTVDVFVTTPFDVIASRRVEGTVGRDGAVVRAADLHEALTEQRTDIGPACDIAWPGALPPADGFLLLDTLPVAVVRQLADQGQALARQFSGPLGPPQSLLDQTVLTVTGPGDTEDAGAGTAEITMRMVFTCTSLGLIPGAAAPGTIPRHLRVSRAGTWVRVDAPYGTVYRSTRRSVLPL</sequence>
<dbReference type="Proteomes" id="UP001071478">
    <property type="component" value="Unassembled WGS sequence"/>
</dbReference>
<dbReference type="InterPro" id="IPR058498">
    <property type="entry name" value="DUF8185"/>
</dbReference>
<reference evidence="3" key="1">
    <citation type="submission" date="2022-11" db="EMBL/GenBank/DDBJ databases">
        <title>Corynebacterium sp. isolated from Penguins.</title>
        <authorList>
            <person name="Sedlar K."/>
            <person name="Svec P."/>
        </authorList>
    </citation>
    <scope>NUCLEOTIDE SEQUENCE</scope>
    <source>
        <strain evidence="3">P7374</strain>
    </source>
</reference>
<organism evidence="3 4">
    <name type="scientific">Corynebacterium pygosceleis</name>
    <dbReference type="NCBI Taxonomy" id="2800406"/>
    <lineage>
        <taxon>Bacteria</taxon>
        <taxon>Bacillati</taxon>
        <taxon>Actinomycetota</taxon>
        <taxon>Actinomycetes</taxon>
        <taxon>Mycobacteriales</taxon>
        <taxon>Corynebacteriaceae</taxon>
        <taxon>Corynebacterium</taxon>
    </lineage>
</organism>
<proteinExistence type="predicted"/>
<evidence type="ECO:0000313" key="4">
    <source>
        <dbReference type="Proteomes" id="UP001071478"/>
    </source>
</evidence>
<dbReference type="Pfam" id="PF26572">
    <property type="entry name" value="DUF8185"/>
    <property type="match status" value="1"/>
</dbReference>
<dbReference type="AlphaFoldDB" id="A0A9Q4C9U1"/>
<feature type="domain" description="DUF8010" evidence="1">
    <location>
        <begin position="10"/>
        <end position="93"/>
    </location>
</feature>
<protein>
    <submittedName>
        <fullName evidence="3">Uncharacterized protein</fullName>
    </submittedName>
</protein>
<dbReference type="PIRSF" id="PIRSF012637">
    <property type="entry name" value="UCP012637"/>
    <property type="match status" value="1"/>
</dbReference>
<comment type="caution">
    <text evidence="3">The sequence shown here is derived from an EMBL/GenBank/DDBJ whole genome shotgun (WGS) entry which is preliminary data.</text>
</comment>
<accession>A0A9Q4C9U1</accession>
<name>A0A9Q4C9U1_9CORY</name>
<gene>
    <name evidence="3" type="ORF">OS129_10425</name>
</gene>
<evidence type="ECO:0000259" key="2">
    <source>
        <dbReference type="Pfam" id="PF26572"/>
    </source>
</evidence>
<dbReference type="InterPro" id="IPR016601">
    <property type="entry name" value="UCP012637"/>
</dbReference>